<sequence>MNSLLFFPIYIFPIIAAVAFGYYTTEQQKEKDLILKLAGYFLLGTVLFWYAWLPIPIGLAIGHFILKPKTNATGKKRVLYIGTLVALLSHLLIF</sequence>
<reference evidence="2 3" key="1">
    <citation type="submission" date="2023-07" db="EMBL/GenBank/DDBJ databases">
        <title>Genomic Encyclopedia of Type Strains, Phase IV (KMG-IV): sequencing the most valuable type-strain genomes for metagenomic binning, comparative biology and taxonomic classification.</title>
        <authorList>
            <person name="Goeker M."/>
        </authorList>
    </citation>
    <scope>NUCLEOTIDE SEQUENCE [LARGE SCALE GENOMIC DNA]</scope>
    <source>
        <strain evidence="2 3">DSM 9768</strain>
    </source>
</reference>
<dbReference type="EMBL" id="JAUSUG010000024">
    <property type="protein sequence ID" value="MDQ0257187.1"/>
    <property type="molecule type" value="Genomic_DNA"/>
</dbReference>
<name>A0ABU0A2G2_9BACI</name>
<feature type="transmembrane region" description="Helical" evidence="1">
    <location>
        <begin position="77"/>
        <end position="93"/>
    </location>
</feature>
<feature type="transmembrane region" description="Helical" evidence="1">
    <location>
        <begin position="6"/>
        <end position="25"/>
    </location>
</feature>
<evidence type="ECO:0000313" key="3">
    <source>
        <dbReference type="Proteomes" id="UP001230005"/>
    </source>
</evidence>
<evidence type="ECO:0000256" key="1">
    <source>
        <dbReference type="SAM" id="Phobius"/>
    </source>
</evidence>
<protein>
    <submittedName>
        <fullName evidence="2">Sec-independent protein secretion pathway component TatC</fullName>
    </submittedName>
</protein>
<keyword evidence="1" id="KW-0472">Membrane</keyword>
<keyword evidence="1" id="KW-1133">Transmembrane helix</keyword>
<dbReference type="Proteomes" id="UP001230005">
    <property type="component" value="Unassembled WGS sequence"/>
</dbReference>
<proteinExistence type="predicted"/>
<accession>A0ABU0A2G2</accession>
<keyword evidence="3" id="KW-1185">Reference proteome</keyword>
<gene>
    <name evidence="2" type="ORF">J2S74_004645</name>
</gene>
<comment type="caution">
    <text evidence="2">The sequence shown here is derived from an EMBL/GenBank/DDBJ whole genome shotgun (WGS) entry which is preliminary data.</text>
</comment>
<dbReference type="RefSeq" id="WP_307330505.1">
    <property type="nucleotide sequence ID" value="NZ_JAUSUG010000024.1"/>
</dbReference>
<evidence type="ECO:0000313" key="2">
    <source>
        <dbReference type="EMBL" id="MDQ0257187.1"/>
    </source>
</evidence>
<organism evidence="2 3">
    <name type="scientific">Evansella vedderi</name>
    <dbReference type="NCBI Taxonomy" id="38282"/>
    <lineage>
        <taxon>Bacteria</taxon>
        <taxon>Bacillati</taxon>
        <taxon>Bacillota</taxon>
        <taxon>Bacilli</taxon>
        <taxon>Bacillales</taxon>
        <taxon>Bacillaceae</taxon>
        <taxon>Evansella</taxon>
    </lineage>
</organism>
<keyword evidence="1" id="KW-0812">Transmembrane</keyword>
<feature type="transmembrane region" description="Helical" evidence="1">
    <location>
        <begin position="37"/>
        <end position="65"/>
    </location>
</feature>